<dbReference type="InterPro" id="IPR043502">
    <property type="entry name" value="DNA/RNA_pol_sf"/>
</dbReference>
<feature type="domain" description="Reverse transcriptase/retrotransposon-derived protein RNase H-like" evidence="4">
    <location>
        <begin position="951"/>
        <end position="1009"/>
    </location>
</feature>
<dbReference type="EMBL" id="BKCJ010004592">
    <property type="protein sequence ID" value="GEU61957.1"/>
    <property type="molecule type" value="Genomic_DNA"/>
</dbReference>
<evidence type="ECO:0000259" key="4">
    <source>
        <dbReference type="Pfam" id="PF17919"/>
    </source>
</evidence>
<dbReference type="GO" id="GO:0003964">
    <property type="term" value="F:RNA-directed DNA polymerase activity"/>
    <property type="evidence" value="ECO:0007669"/>
    <property type="project" value="UniProtKB-KW"/>
</dbReference>
<dbReference type="PANTHER" id="PTHR37984:SF5">
    <property type="entry name" value="PROTEIN NYNRIN-LIKE"/>
    <property type="match status" value="1"/>
</dbReference>
<dbReference type="Pfam" id="PF17919">
    <property type="entry name" value="RT_RNaseH_2"/>
    <property type="match status" value="1"/>
</dbReference>
<dbReference type="InterPro" id="IPR041577">
    <property type="entry name" value="RT_RNaseH_2"/>
</dbReference>
<protein>
    <submittedName>
        <fullName evidence="6">Putative reverse transcriptase domain-containing protein</fullName>
    </submittedName>
</protein>
<evidence type="ECO:0000259" key="5">
    <source>
        <dbReference type="Pfam" id="PF17921"/>
    </source>
</evidence>
<keyword evidence="1" id="KW-0511">Multifunctional enzyme</keyword>
<evidence type="ECO:0000313" key="6">
    <source>
        <dbReference type="EMBL" id="GEU61957.1"/>
    </source>
</evidence>
<dbReference type="Pfam" id="PF14223">
    <property type="entry name" value="Retrotran_gag_2"/>
    <property type="match status" value="1"/>
</dbReference>
<keyword evidence="6" id="KW-0695">RNA-directed DNA polymerase</keyword>
<reference evidence="6" key="1">
    <citation type="journal article" date="2019" name="Sci. Rep.">
        <title>Draft genome of Tanacetum cinerariifolium, the natural source of mosquito coil.</title>
        <authorList>
            <person name="Yamashiro T."/>
            <person name="Shiraishi A."/>
            <person name="Satake H."/>
            <person name="Nakayama K."/>
        </authorList>
    </citation>
    <scope>NUCLEOTIDE SEQUENCE</scope>
</reference>
<dbReference type="Gene3D" id="1.10.340.70">
    <property type="match status" value="1"/>
</dbReference>
<keyword evidence="6" id="KW-0808">Transferase</keyword>
<feature type="region of interest" description="Disordered" evidence="3">
    <location>
        <begin position="642"/>
        <end position="680"/>
    </location>
</feature>
<feature type="region of interest" description="Disordered" evidence="3">
    <location>
        <begin position="764"/>
        <end position="783"/>
    </location>
</feature>
<keyword evidence="2" id="KW-0175">Coiled coil</keyword>
<dbReference type="InterPro" id="IPR050951">
    <property type="entry name" value="Retrovirus_Pol_polyprotein"/>
</dbReference>
<evidence type="ECO:0000256" key="2">
    <source>
        <dbReference type="SAM" id="Coils"/>
    </source>
</evidence>
<dbReference type="Pfam" id="PF17921">
    <property type="entry name" value="Integrase_H2C2"/>
    <property type="match status" value="1"/>
</dbReference>
<dbReference type="SUPFAM" id="SSF56672">
    <property type="entry name" value="DNA/RNA polymerases"/>
    <property type="match status" value="1"/>
</dbReference>
<evidence type="ECO:0000256" key="3">
    <source>
        <dbReference type="SAM" id="MobiDB-lite"/>
    </source>
</evidence>
<proteinExistence type="predicted"/>
<comment type="caution">
    <text evidence="6">The sequence shown here is derived from an EMBL/GenBank/DDBJ whole genome shotgun (WGS) entry which is preliminary data.</text>
</comment>
<accession>A0A6L2LLW3</accession>
<feature type="region of interest" description="Disordered" evidence="3">
    <location>
        <begin position="146"/>
        <end position="180"/>
    </location>
</feature>
<feature type="domain" description="Integrase zinc-binding" evidence="5">
    <location>
        <begin position="1026"/>
        <end position="1083"/>
    </location>
</feature>
<evidence type="ECO:0000256" key="1">
    <source>
        <dbReference type="ARBA" id="ARBA00023268"/>
    </source>
</evidence>
<dbReference type="InterPro" id="IPR041588">
    <property type="entry name" value="Integrase_H2C2"/>
</dbReference>
<feature type="coiled-coil region" evidence="2">
    <location>
        <begin position="351"/>
        <end position="378"/>
    </location>
</feature>
<dbReference type="PANTHER" id="PTHR37984">
    <property type="entry name" value="PROTEIN CBG26694"/>
    <property type="match status" value="1"/>
</dbReference>
<organism evidence="6">
    <name type="scientific">Tanacetum cinerariifolium</name>
    <name type="common">Dalmatian daisy</name>
    <name type="synonym">Chrysanthemum cinerariifolium</name>
    <dbReference type="NCBI Taxonomy" id="118510"/>
    <lineage>
        <taxon>Eukaryota</taxon>
        <taxon>Viridiplantae</taxon>
        <taxon>Streptophyta</taxon>
        <taxon>Embryophyta</taxon>
        <taxon>Tracheophyta</taxon>
        <taxon>Spermatophyta</taxon>
        <taxon>Magnoliopsida</taxon>
        <taxon>eudicotyledons</taxon>
        <taxon>Gunneridae</taxon>
        <taxon>Pentapetalae</taxon>
        <taxon>asterids</taxon>
        <taxon>campanulids</taxon>
        <taxon>Asterales</taxon>
        <taxon>Asteraceae</taxon>
        <taxon>Asteroideae</taxon>
        <taxon>Anthemideae</taxon>
        <taxon>Anthemidinae</taxon>
        <taxon>Tanacetum</taxon>
    </lineage>
</organism>
<dbReference type="AlphaFoldDB" id="A0A6L2LLW3"/>
<gene>
    <name evidence="6" type="ORF">Tci_033935</name>
</gene>
<feature type="compositionally biased region" description="Polar residues" evidence="3">
    <location>
        <begin position="642"/>
        <end position="673"/>
    </location>
</feature>
<sequence>MNMSPENKDHFLAEKEAIHLILTGIGDEIYSTVDACQTAHEMWEAIERLQQGESLNIHDVKTNLFWEFRKFTSHDGETMESYYTRFYKLMNEMIQNNLTKLDEVSYHKLFDILKQSQNKVNELRAERLPRNANPLALVATAQANRDPYYQTSRSDRSSAPSSKPLILTRSHTSTRHKGKEIAKPIAPLSEIASEEDNFGNQRMVNIAGAREKVGSPVVQNSGIQCFNYKEYGNFAKECSKPKSVKDSTYHKEKMLLCKQTMQGVPLQAEQYDWLADMDEENVFANGLQHSEQSESVSNTCLVETDDSNFTPDSPDMCEDDIQNEQNDVESHDERVALANLIAKLKLDVDENKKIQKQLKKANTTLAQELKECKAILAETSLVKKKMKVITDLKLKEEHDIEKILSMEKQLKFLNEVVYKRSQLIQTIHMMVSKVSTYNGRPTFANLRYLKQAQSEIPCLYVFPYDQSTNANRRILDREETLALERESRSKLNKDLVRPYDNTTLNSLYEIFKPLTHEYETQLAHANKIRRKIELKKLIEKGKGKSVDTKFDRPFVVRQPNAQRIPKPSFLGKPTPFSNSLDRIYFPKAMLVSKANVSEGLSKPVTAQTLPETAKKAVSNTNVLKPGMYRIDNRTTHTRAPQLPQTFRNTNPRVSTSTGVNHTTNVSRPQLKSNQSRDKVLQNNSQVKVKKTQVEVHPRIPSVSNKMKSVTTCKDSLNSKTLNANALCATCNKCLVDSNHFACVTKMLNDVHARTKKPIVVPISTRKPKSQTNKSVATHHKKRLHRNPQIRNHRVTLRCCMRTPGAYRCILVILNGDSPPPTRSVDGVETSYPPTTVDEKLARKNELKARVNTAHGVFAASSKTNASNLPNVNSLSDAVIYSFFASQSNSPQLDNEDLKKIDPDDLEEMDLKWQMTMLTMRAKRFLQKTRRNLGVKETKIIVFDKTKVKCYNCHRRLVFSPVLTLPSRTGGYQIYSNASKKGLGCVLMQHGKVLAFASRQLKPYELEFHVDDHAVIWYDNKLCVPNDSSLQEAVLTEAHNSPFSIHPGSTKMYRDLKQNFWWNGMKHDVAKFMAMCLTYQQVKIKHQYASGLHQPLDISTWKWDQISMDFVTGFPRTFKKNYTIWVVVGRGYSVSKLAEIFQQEIIQLHDFGGYVEIMRFGVD</sequence>
<keyword evidence="6" id="KW-0548">Nucleotidyltransferase</keyword>
<name>A0A6L2LLW3_TANCI</name>